<keyword evidence="3" id="KW-1185">Reference proteome</keyword>
<dbReference type="EMBL" id="JAYGJQ010000003">
    <property type="protein sequence ID" value="MEA9358277.1"/>
    <property type="molecule type" value="Genomic_DNA"/>
</dbReference>
<protein>
    <submittedName>
        <fullName evidence="2">Uncharacterized protein</fullName>
    </submittedName>
</protein>
<evidence type="ECO:0000313" key="3">
    <source>
        <dbReference type="Proteomes" id="UP001302274"/>
    </source>
</evidence>
<proteinExistence type="predicted"/>
<accession>A0ABU5W0C2</accession>
<reference evidence="2 3" key="1">
    <citation type="submission" date="2023-11" db="EMBL/GenBank/DDBJ databases">
        <title>A Novel Polar Bacteriovorax (B. antarcticus) Isolated from the Biocrust in Antarctica.</title>
        <authorList>
            <person name="Mun W."/>
            <person name="Choi S.Y."/>
            <person name="Mitchell R.J."/>
        </authorList>
    </citation>
    <scope>NUCLEOTIDE SEQUENCE [LARGE SCALE GENOMIC DNA]</scope>
    <source>
        <strain evidence="2 3">PP10</strain>
    </source>
</reference>
<dbReference type="RefSeq" id="WP_323578608.1">
    <property type="nucleotide sequence ID" value="NZ_JAYGJQ010000003.1"/>
</dbReference>
<evidence type="ECO:0000256" key="1">
    <source>
        <dbReference type="SAM" id="MobiDB-lite"/>
    </source>
</evidence>
<sequence>MGRFFVLTVLMVLSLGFGKDVLAEEKGGEVGNPIRGSFEEYFQALNSDPQFDRLKKAAAGDKSMAGEEVGRFVTEYCMQTKKCYTYPDPEGFKSEVAVAFAKIHLKTIEESNKKYAEALIEFNKQLSECQEKTATLFSQDFKESCSEEIVCKGKKAERLKELFKEYKGFEKSRVGVVHRELSEEEKMVGGEDISFMLNKPVREEKIFDMNIDSVYPKFSMAPVLGHRDLNTREKKMFSTKTEAINYKEVKFDKNYIPNGIMALRALKCADEKTVKGDQVKIDDFGCRIYIGNTEVDNDSKDRKSCLVPEEKGLFASFKNLFKKKDSVEVDDSGRSKVKAAEIETSGAQQKASKGSER</sequence>
<feature type="region of interest" description="Disordered" evidence="1">
    <location>
        <begin position="331"/>
        <end position="357"/>
    </location>
</feature>
<name>A0ABU5W0C2_9BACT</name>
<dbReference type="Proteomes" id="UP001302274">
    <property type="component" value="Unassembled WGS sequence"/>
</dbReference>
<comment type="caution">
    <text evidence="2">The sequence shown here is derived from an EMBL/GenBank/DDBJ whole genome shotgun (WGS) entry which is preliminary data.</text>
</comment>
<gene>
    <name evidence="2" type="ORF">SHI21_18725</name>
</gene>
<feature type="compositionally biased region" description="Polar residues" evidence="1">
    <location>
        <begin position="345"/>
        <end position="357"/>
    </location>
</feature>
<evidence type="ECO:0000313" key="2">
    <source>
        <dbReference type="EMBL" id="MEA9358277.1"/>
    </source>
</evidence>
<feature type="compositionally biased region" description="Basic and acidic residues" evidence="1">
    <location>
        <begin position="331"/>
        <end position="341"/>
    </location>
</feature>
<organism evidence="2 3">
    <name type="scientific">Bacteriovorax antarcticus</name>
    <dbReference type="NCBI Taxonomy" id="3088717"/>
    <lineage>
        <taxon>Bacteria</taxon>
        <taxon>Pseudomonadati</taxon>
        <taxon>Bdellovibrionota</taxon>
        <taxon>Bacteriovoracia</taxon>
        <taxon>Bacteriovoracales</taxon>
        <taxon>Bacteriovoracaceae</taxon>
        <taxon>Bacteriovorax</taxon>
    </lineage>
</organism>